<dbReference type="RefSeq" id="XP_025362380.1">
    <property type="nucleotide sequence ID" value="XM_025507368.1"/>
</dbReference>
<dbReference type="EMBL" id="KZ819667">
    <property type="protein sequence ID" value="PWN27768.1"/>
    <property type="molecule type" value="Genomic_DNA"/>
</dbReference>
<proteinExistence type="predicted"/>
<keyword evidence="4" id="KW-1185">Reference proteome</keyword>
<protein>
    <recommendedName>
        <fullName evidence="2">TFIIS central domain-containing protein</fullName>
    </recommendedName>
</protein>
<dbReference type="STRING" id="1569628.A0A316USK6"/>
<evidence type="ECO:0000256" key="1">
    <source>
        <dbReference type="SAM" id="MobiDB-lite"/>
    </source>
</evidence>
<name>A0A316USK6_9BASI</name>
<dbReference type="GO" id="GO:0006351">
    <property type="term" value="P:DNA-templated transcription"/>
    <property type="evidence" value="ECO:0007669"/>
    <property type="project" value="InterPro"/>
</dbReference>
<dbReference type="SUPFAM" id="SSF46942">
    <property type="entry name" value="Elongation factor TFIIS domain 2"/>
    <property type="match status" value="1"/>
</dbReference>
<dbReference type="InterPro" id="IPR036575">
    <property type="entry name" value="TFIIS_cen_dom_sf"/>
</dbReference>
<gene>
    <name evidence="3" type="ORF">BDZ90DRAFT_240008</name>
</gene>
<evidence type="ECO:0000313" key="3">
    <source>
        <dbReference type="EMBL" id="PWN27768.1"/>
    </source>
</evidence>
<sequence length="179" mass="19123">MSSSDDIRPRSVELLIASLQSAAPDSDPKQLSQLASEIEEALFLASDSDSGNTYRSSIRDRSLVLKKDNPGLAKELLSGSMTAQTFATASPQDLRSSQQAAADSQLEQDHLQEAMAPSEPEALSEQKSMAETRPLEEAQPGAPIGEDGTALGEEGEFKERSQPRVGRAMEGVEFETAGV</sequence>
<evidence type="ECO:0000313" key="4">
    <source>
        <dbReference type="Proteomes" id="UP000245884"/>
    </source>
</evidence>
<accession>A0A316USK6</accession>
<feature type="compositionally biased region" description="Polar residues" evidence="1">
    <location>
        <begin position="87"/>
        <end position="102"/>
    </location>
</feature>
<organism evidence="3 4">
    <name type="scientific">Jaminaea rosea</name>
    <dbReference type="NCBI Taxonomy" id="1569628"/>
    <lineage>
        <taxon>Eukaryota</taxon>
        <taxon>Fungi</taxon>
        <taxon>Dikarya</taxon>
        <taxon>Basidiomycota</taxon>
        <taxon>Ustilaginomycotina</taxon>
        <taxon>Exobasidiomycetes</taxon>
        <taxon>Microstromatales</taxon>
        <taxon>Microstromatales incertae sedis</taxon>
        <taxon>Jaminaea</taxon>
    </lineage>
</organism>
<dbReference type="AlphaFoldDB" id="A0A316USK6"/>
<evidence type="ECO:0000259" key="2">
    <source>
        <dbReference type="PROSITE" id="PS51321"/>
    </source>
</evidence>
<dbReference type="Proteomes" id="UP000245884">
    <property type="component" value="Unassembled WGS sequence"/>
</dbReference>
<dbReference type="Pfam" id="PF07500">
    <property type="entry name" value="TFIIS_M"/>
    <property type="match status" value="1"/>
</dbReference>
<feature type="domain" description="TFIIS central" evidence="2">
    <location>
        <begin position="7"/>
        <end position="122"/>
    </location>
</feature>
<dbReference type="OrthoDB" id="44867at2759"/>
<dbReference type="PROSITE" id="PS51321">
    <property type="entry name" value="TFIIS_CENTRAL"/>
    <property type="match status" value="1"/>
</dbReference>
<dbReference type="GeneID" id="37029191"/>
<reference evidence="3 4" key="1">
    <citation type="journal article" date="2018" name="Mol. Biol. Evol.">
        <title>Broad Genomic Sampling Reveals a Smut Pathogenic Ancestry of the Fungal Clade Ustilaginomycotina.</title>
        <authorList>
            <person name="Kijpornyongpan T."/>
            <person name="Mondo S.J."/>
            <person name="Barry K."/>
            <person name="Sandor L."/>
            <person name="Lee J."/>
            <person name="Lipzen A."/>
            <person name="Pangilinan J."/>
            <person name="LaButti K."/>
            <person name="Hainaut M."/>
            <person name="Henrissat B."/>
            <person name="Grigoriev I.V."/>
            <person name="Spatafora J.W."/>
            <person name="Aime M.C."/>
        </authorList>
    </citation>
    <scope>NUCLEOTIDE SEQUENCE [LARGE SCALE GENOMIC DNA]</scope>
    <source>
        <strain evidence="3 4">MCA 5214</strain>
    </source>
</reference>
<dbReference type="InterPro" id="IPR003618">
    <property type="entry name" value="TFIIS_cen_dom"/>
</dbReference>
<feature type="region of interest" description="Disordered" evidence="1">
    <location>
        <begin position="87"/>
        <end position="179"/>
    </location>
</feature>
<dbReference type="Gene3D" id="1.10.472.30">
    <property type="entry name" value="Transcription elongation factor S-II, central domain"/>
    <property type="match status" value="1"/>
</dbReference>